<dbReference type="Gene3D" id="2.20.28.60">
    <property type="match status" value="1"/>
</dbReference>
<dbReference type="InterPro" id="IPR036969">
    <property type="entry name" value="Citrate_synthase_sf"/>
</dbReference>
<keyword evidence="8" id="KW-1185">Reference proteome</keyword>
<dbReference type="Gene3D" id="1.10.230.10">
    <property type="entry name" value="Cytochrome P450-Terp, domain 2"/>
    <property type="match status" value="1"/>
</dbReference>
<dbReference type="GO" id="GO:0036440">
    <property type="term" value="F:citrate synthase activity"/>
    <property type="evidence" value="ECO:0007669"/>
    <property type="project" value="UniProtKB-EC"/>
</dbReference>
<evidence type="ECO:0000256" key="4">
    <source>
        <dbReference type="ARBA" id="ARBA00049288"/>
    </source>
</evidence>
<evidence type="ECO:0000313" key="7">
    <source>
        <dbReference type="EMBL" id="OZG67171.1"/>
    </source>
</evidence>
<dbReference type="UniPathway" id="UPA00223"/>
<dbReference type="InterPro" id="IPR016142">
    <property type="entry name" value="Citrate_synth-like_lrg_a-sub"/>
</dbReference>
<dbReference type="Proteomes" id="UP000216451">
    <property type="component" value="Unassembled WGS sequence"/>
</dbReference>
<dbReference type="PANTHER" id="PTHR42871:SF1">
    <property type="entry name" value="CITRATE SYNTHASE"/>
    <property type="match status" value="1"/>
</dbReference>
<dbReference type="SUPFAM" id="SSF48256">
    <property type="entry name" value="Citrate synthase"/>
    <property type="match status" value="1"/>
</dbReference>
<dbReference type="RefSeq" id="WP_094693685.1">
    <property type="nucleotide sequence ID" value="NZ_CALENZ010000003.1"/>
</dbReference>
<feature type="active site" evidence="6">
    <location>
        <position position="302"/>
    </location>
</feature>
<dbReference type="GO" id="GO:0006099">
    <property type="term" value="P:tricarboxylic acid cycle"/>
    <property type="evidence" value="ECO:0007669"/>
    <property type="project" value="UniProtKB-UniPathway"/>
</dbReference>
<evidence type="ECO:0000256" key="3">
    <source>
        <dbReference type="ARBA" id="ARBA00022679"/>
    </source>
</evidence>
<keyword evidence="3 5" id="KW-0808">Transferase</keyword>
<dbReference type="InterPro" id="IPR016143">
    <property type="entry name" value="Citrate_synth-like_sm_a-sub"/>
</dbReference>
<organism evidence="7 8">
    <name type="scientific">Bifidobacterium aquikefiri</name>
    <dbReference type="NCBI Taxonomy" id="1653207"/>
    <lineage>
        <taxon>Bacteria</taxon>
        <taxon>Bacillati</taxon>
        <taxon>Actinomycetota</taxon>
        <taxon>Actinomycetes</taxon>
        <taxon>Bifidobacteriales</taxon>
        <taxon>Bifidobacteriaceae</taxon>
        <taxon>Bifidobacterium</taxon>
    </lineage>
</organism>
<comment type="similarity">
    <text evidence="2 5">Belongs to the citrate synthase family.</text>
</comment>
<comment type="pathway">
    <text evidence="1">Carbohydrate metabolism; tricarboxylic acid cycle; isocitrate from oxaloacetate: step 1/2.</text>
</comment>
<protein>
    <recommendedName>
        <fullName evidence="5">Citrate synthase</fullName>
    </recommendedName>
</protein>
<comment type="caution">
    <text evidence="7">The sequence shown here is derived from an EMBL/GenBank/DDBJ whole genome shotgun (WGS) entry which is preliminary data.</text>
</comment>
<name>A0A261G6W1_9BIFI</name>
<dbReference type="PANTHER" id="PTHR42871">
    <property type="entry name" value="CITRATE SYNTHASE"/>
    <property type="match status" value="1"/>
</dbReference>
<evidence type="ECO:0000256" key="1">
    <source>
        <dbReference type="ARBA" id="ARBA00004751"/>
    </source>
</evidence>
<dbReference type="InterPro" id="IPR024176">
    <property type="entry name" value="Citrate_synthase_bac-typ"/>
</dbReference>
<evidence type="ECO:0000256" key="6">
    <source>
        <dbReference type="PIRSR" id="PIRSR001369-1"/>
    </source>
</evidence>
<dbReference type="GeneID" id="98295913"/>
<gene>
    <name evidence="7" type="ORF">BAQU_1243</name>
</gene>
<dbReference type="PIRSF" id="PIRSF001369">
    <property type="entry name" value="Citrate_synth"/>
    <property type="match status" value="1"/>
</dbReference>
<sequence>MTIANLDVDSDSFKLPVVKATCGPDGIVVSTLRNDGWVTLDPGFLTTAQCESKITFIDGNRSILRYRGYPIEQLCEHSNFLEVAWLLQKGSLPSRSEYEQYRDGVLKHTMVGEDFRTLLGSFPRNAHPMSVLASSVNALATFCPDTCDINDDDQLDAAAAIIMAKVRTIVSLIHRRRRNEPLLYPDITRGYVDDFLRMSFAVPYQPFESDQLMVEALDKLLIIHADHEQNCSTSVVRIAASAHANLYSAVAAGINALSGPLHGGANEAVLKQLEVIKNSGKCVKQFVEDAKAEGRRISGLGHRVYKSFDPRAKIAKQWLTRIMNERSFNPQSEDRELFDVATELEDIALHDDYFVSRHLYPNVDFYTGLLYKAIGFDSEMFTTLFALGRIPGWIAQYRELLKDPMTKIGRPRQVYTGEPEREYIPIEQR</sequence>
<dbReference type="PRINTS" id="PR00143">
    <property type="entry name" value="CITRTSNTHASE"/>
</dbReference>
<dbReference type="AlphaFoldDB" id="A0A261G6W1"/>
<dbReference type="EMBL" id="MWXA01000005">
    <property type="protein sequence ID" value="OZG67171.1"/>
    <property type="molecule type" value="Genomic_DNA"/>
</dbReference>
<comment type="catalytic activity">
    <reaction evidence="4">
        <text>oxaloacetate + acetyl-CoA + H2O = citrate + CoA + H(+)</text>
        <dbReference type="Rhea" id="RHEA:16845"/>
        <dbReference type="ChEBI" id="CHEBI:15377"/>
        <dbReference type="ChEBI" id="CHEBI:15378"/>
        <dbReference type="ChEBI" id="CHEBI:16452"/>
        <dbReference type="ChEBI" id="CHEBI:16947"/>
        <dbReference type="ChEBI" id="CHEBI:57287"/>
        <dbReference type="ChEBI" id="CHEBI:57288"/>
        <dbReference type="EC" id="2.3.3.16"/>
    </reaction>
</comment>
<evidence type="ECO:0000313" key="8">
    <source>
        <dbReference type="Proteomes" id="UP000216451"/>
    </source>
</evidence>
<dbReference type="InterPro" id="IPR002020">
    <property type="entry name" value="Citrate_synthase"/>
</dbReference>
<evidence type="ECO:0000256" key="5">
    <source>
        <dbReference type="PIRNR" id="PIRNR001369"/>
    </source>
</evidence>
<dbReference type="OrthoDB" id="9800864at2"/>
<feature type="active site" evidence="6">
    <location>
        <position position="364"/>
    </location>
</feature>
<dbReference type="Gene3D" id="1.10.580.10">
    <property type="entry name" value="Citrate Synthase, domain 1"/>
    <property type="match status" value="1"/>
</dbReference>
<accession>A0A261G6W1</accession>
<proteinExistence type="inferred from homology"/>
<dbReference type="Pfam" id="PF00285">
    <property type="entry name" value="Citrate_synt"/>
    <property type="match status" value="1"/>
</dbReference>
<evidence type="ECO:0000256" key="2">
    <source>
        <dbReference type="ARBA" id="ARBA00010566"/>
    </source>
</evidence>
<dbReference type="NCBIfam" id="NF004126">
    <property type="entry name" value="PRK05614.1"/>
    <property type="match status" value="1"/>
</dbReference>
<reference evidence="7 8" key="1">
    <citation type="journal article" date="2017" name="BMC Genomics">
        <title>Comparative genomic and phylogenomic analyses of the Bifidobacteriaceae family.</title>
        <authorList>
            <person name="Lugli G.A."/>
            <person name="Milani C."/>
            <person name="Turroni F."/>
            <person name="Duranti S."/>
            <person name="Mancabelli L."/>
            <person name="Mangifesta M."/>
            <person name="Ferrario C."/>
            <person name="Modesto M."/>
            <person name="Mattarelli P."/>
            <person name="Jiri K."/>
            <person name="van Sinderen D."/>
            <person name="Ventura M."/>
        </authorList>
    </citation>
    <scope>NUCLEOTIDE SEQUENCE [LARGE SCALE GENOMIC DNA]</scope>
    <source>
        <strain evidence="7 8">LMG 28769</strain>
    </source>
</reference>